<dbReference type="SUPFAM" id="SSF63829">
    <property type="entry name" value="Calcium-dependent phosphotriesterase"/>
    <property type="match status" value="1"/>
</dbReference>
<evidence type="ECO:0000313" key="5">
    <source>
        <dbReference type="EMBL" id="KAB0675615.1"/>
    </source>
</evidence>
<dbReference type="GO" id="GO:0005509">
    <property type="term" value="F:calcium ion binding"/>
    <property type="evidence" value="ECO:0007669"/>
    <property type="project" value="TreeGrafter"/>
</dbReference>
<feature type="binding site" evidence="3">
    <location>
        <position position="151"/>
    </location>
    <ligand>
        <name>a divalent metal cation</name>
        <dbReference type="ChEBI" id="CHEBI:60240"/>
    </ligand>
</feature>
<dbReference type="InterPro" id="IPR011042">
    <property type="entry name" value="6-blade_b-propeller_TolB-like"/>
</dbReference>
<dbReference type="Pfam" id="PF08450">
    <property type="entry name" value="SGL"/>
    <property type="match status" value="1"/>
</dbReference>
<keyword evidence="3" id="KW-0862">Zinc</keyword>
<dbReference type="GO" id="GO:0019853">
    <property type="term" value="P:L-ascorbic acid biosynthetic process"/>
    <property type="evidence" value="ECO:0007669"/>
    <property type="project" value="TreeGrafter"/>
</dbReference>
<organism evidence="5 6">
    <name type="scientific">Plantimonas leprariae</name>
    <dbReference type="NCBI Taxonomy" id="2615207"/>
    <lineage>
        <taxon>Bacteria</taxon>
        <taxon>Pseudomonadati</taxon>
        <taxon>Pseudomonadota</taxon>
        <taxon>Alphaproteobacteria</taxon>
        <taxon>Hyphomicrobiales</taxon>
        <taxon>Aurantimonadaceae</taxon>
        <taxon>Plantimonas</taxon>
    </lineage>
</organism>
<comment type="caution">
    <text evidence="5">The sequence shown here is derived from an EMBL/GenBank/DDBJ whole genome shotgun (WGS) entry which is preliminary data.</text>
</comment>
<dbReference type="RefSeq" id="WP_150974071.1">
    <property type="nucleotide sequence ID" value="NZ_VZDO01000032.1"/>
</dbReference>
<dbReference type="PANTHER" id="PTHR10907">
    <property type="entry name" value="REGUCALCIN"/>
    <property type="match status" value="1"/>
</dbReference>
<protein>
    <submittedName>
        <fullName evidence="5">SMP-30/gluconolactonase/LRE family protein</fullName>
    </submittedName>
</protein>
<dbReference type="EMBL" id="VZDO01000032">
    <property type="protein sequence ID" value="KAB0675615.1"/>
    <property type="molecule type" value="Genomic_DNA"/>
</dbReference>
<keyword evidence="6" id="KW-1185">Reference proteome</keyword>
<evidence type="ECO:0000259" key="4">
    <source>
        <dbReference type="Pfam" id="PF08450"/>
    </source>
</evidence>
<name>A0A7V7PK49_9HYPH</name>
<dbReference type="GO" id="GO:0004341">
    <property type="term" value="F:gluconolactonase activity"/>
    <property type="evidence" value="ECO:0007669"/>
    <property type="project" value="TreeGrafter"/>
</dbReference>
<feature type="binding site" evidence="3">
    <location>
        <position position="201"/>
    </location>
    <ligand>
        <name>a divalent metal cation</name>
        <dbReference type="ChEBI" id="CHEBI:60240"/>
    </ligand>
</feature>
<feature type="binding site" evidence="3">
    <location>
        <position position="15"/>
    </location>
    <ligand>
        <name>a divalent metal cation</name>
        <dbReference type="ChEBI" id="CHEBI:60240"/>
    </ligand>
</feature>
<accession>A0A7V7PK49</accession>
<evidence type="ECO:0000256" key="3">
    <source>
        <dbReference type="PIRSR" id="PIRSR605511-2"/>
    </source>
</evidence>
<dbReference type="PANTHER" id="PTHR10907:SF47">
    <property type="entry name" value="REGUCALCIN"/>
    <property type="match status" value="1"/>
</dbReference>
<dbReference type="Gene3D" id="2.120.10.30">
    <property type="entry name" value="TolB, C-terminal domain"/>
    <property type="match status" value="1"/>
</dbReference>
<comment type="cofactor">
    <cofactor evidence="3">
        <name>Zn(2+)</name>
        <dbReference type="ChEBI" id="CHEBI:29105"/>
    </cofactor>
    <text evidence="3">Binds 1 divalent metal cation per subunit.</text>
</comment>
<reference evidence="5 6" key="1">
    <citation type="submission" date="2019-09" db="EMBL/GenBank/DDBJ databases">
        <title>YIM 132180 draft genome.</title>
        <authorList>
            <person name="Zhang K."/>
        </authorList>
    </citation>
    <scope>NUCLEOTIDE SEQUENCE [LARGE SCALE GENOMIC DNA]</scope>
    <source>
        <strain evidence="5 6">YIM 132180</strain>
    </source>
</reference>
<dbReference type="InterPro" id="IPR005511">
    <property type="entry name" value="SMP-30"/>
</dbReference>
<evidence type="ECO:0000313" key="6">
    <source>
        <dbReference type="Proteomes" id="UP000432089"/>
    </source>
</evidence>
<sequence>MNIEVLVDCHATIGESPTWSPRDGAIYWIDVKEPALHRVDREAVLQRWPLPTDVGAFALTDGPPGAVVALRTGLFDLDLSTGRTSLVAPPPFDPDRFRFNEGICDVHGRFWVGAMFDPRPGHEAPTAAAPLHRFTRAEGLVAEPDLAELHNGAAWSPDGRSLLLSHSNEGTVCRYPYDPETGTIGSCQLFARVAESKGVPDGAAVDEEGCYWSAVHGGSALHRYDPEGQLVGVVDLPVSQPTMCAFVGDELDAMVVTSATDKLTPEQRAREPLAGAILRLRPGVRGIPRPCVVR</sequence>
<keyword evidence="3" id="KW-0479">Metal-binding</keyword>
<dbReference type="InterPro" id="IPR013658">
    <property type="entry name" value="SGL"/>
</dbReference>
<proteinExistence type="inferred from homology"/>
<gene>
    <name evidence="5" type="ORF">F6X38_23085</name>
</gene>
<feature type="active site" description="Proton donor/acceptor" evidence="2">
    <location>
        <position position="201"/>
    </location>
</feature>
<feature type="domain" description="SMP-30/Gluconolactonase/LRE-like region" evidence="4">
    <location>
        <begin position="13"/>
        <end position="260"/>
    </location>
</feature>
<feature type="binding site" evidence="3">
    <location>
        <position position="98"/>
    </location>
    <ligand>
        <name>substrate</name>
    </ligand>
</feature>
<evidence type="ECO:0000256" key="2">
    <source>
        <dbReference type="PIRSR" id="PIRSR605511-1"/>
    </source>
</evidence>
<dbReference type="Proteomes" id="UP000432089">
    <property type="component" value="Unassembled WGS sequence"/>
</dbReference>
<dbReference type="AlphaFoldDB" id="A0A7V7PK49"/>
<evidence type="ECO:0000256" key="1">
    <source>
        <dbReference type="ARBA" id="ARBA00008853"/>
    </source>
</evidence>
<dbReference type="PRINTS" id="PR01790">
    <property type="entry name" value="SMP30FAMILY"/>
</dbReference>
<comment type="similarity">
    <text evidence="1">Belongs to the SMP-30/CGR1 family.</text>
</comment>
<feature type="binding site" evidence="3">
    <location>
        <position position="100"/>
    </location>
    <ligand>
        <name>substrate</name>
    </ligand>
</feature>